<dbReference type="Pfam" id="PF03745">
    <property type="entry name" value="DUF309"/>
    <property type="match status" value="1"/>
</dbReference>
<reference evidence="2" key="1">
    <citation type="submission" date="2024-07" db="EMBL/GenBank/DDBJ databases">
        <authorList>
            <person name="Kim Y.J."/>
            <person name="Jeong J.Y."/>
        </authorList>
    </citation>
    <scope>NUCLEOTIDE SEQUENCE</scope>
    <source>
        <strain evidence="2">GIHE-MW2</strain>
    </source>
</reference>
<protein>
    <submittedName>
        <fullName evidence="2">DUF309 domain-containing protein</fullName>
    </submittedName>
</protein>
<organism evidence="2">
    <name type="scientific">Planktothricoides raciborskii GIHE-MW2</name>
    <dbReference type="NCBI Taxonomy" id="2792601"/>
    <lineage>
        <taxon>Bacteria</taxon>
        <taxon>Bacillati</taxon>
        <taxon>Cyanobacteriota</taxon>
        <taxon>Cyanophyceae</taxon>
        <taxon>Oscillatoriophycideae</taxon>
        <taxon>Oscillatoriales</taxon>
        <taxon>Oscillatoriaceae</taxon>
        <taxon>Planktothricoides</taxon>
    </lineage>
</organism>
<dbReference type="PANTHER" id="PTHR34796">
    <property type="entry name" value="EXPRESSED PROTEIN"/>
    <property type="match status" value="1"/>
</dbReference>
<name>A0AAU8JI79_9CYAN</name>
<dbReference type="EMBL" id="CP159837">
    <property type="protein sequence ID" value="XCM38552.1"/>
    <property type="molecule type" value="Genomic_DNA"/>
</dbReference>
<dbReference type="InterPro" id="IPR005500">
    <property type="entry name" value="DUF309"/>
</dbReference>
<sequence length="141" mass="16100">MSNSIPPEFWQAVEQFNQQDFYACHDTLESLWMEASEPDKKFYQGILQIAVALYHLSNHNWKGAAILLGEGMSRLRSYQPTYFEINVAEILQISSQILQKLQEVGPENVVKLTDQLFGNMPENSMPDNPGLSLPKISQINR</sequence>
<dbReference type="PANTHER" id="PTHR34796:SF1">
    <property type="entry name" value="EXPRESSED PROTEIN"/>
    <property type="match status" value="1"/>
</dbReference>
<dbReference type="Gene3D" id="1.10.3450.10">
    <property type="entry name" value="TTHA0068-like"/>
    <property type="match status" value="1"/>
</dbReference>
<proteinExistence type="predicted"/>
<gene>
    <name evidence="2" type="ORF">ABWT76_001408</name>
</gene>
<accession>A0AAU8JI79</accession>
<dbReference type="AlphaFoldDB" id="A0AAU8JI79"/>
<evidence type="ECO:0000256" key="1">
    <source>
        <dbReference type="SAM" id="MobiDB-lite"/>
    </source>
</evidence>
<dbReference type="RefSeq" id="WP_054469526.1">
    <property type="nucleotide sequence ID" value="NZ_CP159837.1"/>
</dbReference>
<dbReference type="SUPFAM" id="SSF140663">
    <property type="entry name" value="TTHA0068-like"/>
    <property type="match status" value="1"/>
</dbReference>
<feature type="region of interest" description="Disordered" evidence="1">
    <location>
        <begin position="120"/>
        <end position="141"/>
    </location>
</feature>
<evidence type="ECO:0000313" key="2">
    <source>
        <dbReference type="EMBL" id="XCM38552.1"/>
    </source>
</evidence>
<dbReference type="InterPro" id="IPR023203">
    <property type="entry name" value="TTHA0068_sf"/>
</dbReference>